<name>A0ACA9NIX8_9GLOM</name>
<evidence type="ECO:0000313" key="2">
    <source>
        <dbReference type="Proteomes" id="UP000789920"/>
    </source>
</evidence>
<sequence>MNCQQVTSSNPNYSESLNSTLSEDKDSNDRKPNLEAIKLSLKLASGSAMTM</sequence>
<protein>
    <submittedName>
        <fullName evidence="1">18118_t:CDS:1</fullName>
    </submittedName>
</protein>
<reference evidence="1" key="1">
    <citation type="submission" date="2021-06" db="EMBL/GenBank/DDBJ databases">
        <authorList>
            <person name="Kallberg Y."/>
            <person name="Tangrot J."/>
            <person name="Rosling A."/>
        </authorList>
    </citation>
    <scope>NUCLEOTIDE SEQUENCE</scope>
    <source>
        <strain evidence="1">MA461A</strain>
    </source>
</reference>
<accession>A0ACA9NIX8</accession>
<dbReference type="EMBL" id="CAJVQC010013948">
    <property type="protein sequence ID" value="CAG8652899.1"/>
    <property type="molecule type" value="Genomic_DNA"/>
</dbReference>
<proteinExistence type="predicted"/>
<gene>
    <name evidence="1" type="ORF">RPERSI_LOCUS7954</name>
</gene>
<evidence type="ECO:0000313" key="1">
    <source>
        <dbReference type="EMBL" id="CAG8652899.1"/>
    </source>
</evidence>
<keyword evidence="2" id="KW-1185">Reference proteome</keyword>
<comment type="caution">
    <text evidence="1">The sequence shown here is derived from an EMBL/GenBank/DDBJ whole genome shotgun (WGS) entry which is preliminary data.</text>
</comment>
<organism evidence="1 2">
    <name type="scientific">Racocetra persica</name>
    <dbReference type="NCBI Taxonomy" id="160502"/>
    <lineage>
        <taxon>Eukaryota</taxon>
        <taxon>Fungi</taxon>
        <taxon>Fungi incertae sedis</taxon>
        <taxon>Mucoromycota</taxon>
        <taxon>Glomeromycotina</taxon>
        <taxon>Glomeromycetes</taxon>
        <taxon>Diversisporales</taxon>
        <taxon>Gigasporaceae</taxon>
        <taxon>Racocetra</taxon>
    </lineage>
</organism>
<feature type="non-terminal residue" evidence="1">
    <location>
        <position position="51"/>
    </location>
</feature>
<dbReference type="Proteomes" id="UP000789920">
    <property type="component" value="Unassembled WGS sequence"/>
</dbReference>